<dbReference type="EMBL" id="CP121472">
    <property type="protein sequence ID" value="WPL18957.1"/>
    <property type="molecule type" value="Genomic_DNA"/>
</dbReference>
<dbReference type="Pfam" id="PF00916">
    <property type="entry name" value="Sulfate_transp"/>
    <property type="match status" value="2"/>
</dbReference>
<keyword evidence="2 5" id="KW-0812">Transmembrane</keyword>
<evidence type="ECO:0000256" key="5">
    <source>
        <dbReference type="SAM" id="Phobius"/>
    </source>
</evidence>
<feature type="transmembrane region" description="Helical" evidence="5">
    <location>
        <begin position="85"/>
        <end position="103"/>
    </location>
</feature>
<dbReference type="SUPFAM" id="SSF52091">
    <property type="entry name" value="SpoIIaa-like"/>
    <property type="match status" value="1"/>
</dbReference>
<feature type="transmembrane region" description="Helical" evidence="5">
    <location>
        <begin position="367"/>
        <end position="384"/>
    </location>
</feature>
<feature type="domain" description="STAS" evidence="6">
    <location>
        <begin position="570"/>
        <end position="671"/>
    </location>
</feature>
<feature type="transmembrane region" description="Helical" evidence="5">
    <location>
        <begin position="471"/>
        <end position="490"/>
    </location>
</feature>
<reference evidence="7 8" key="1">
    <citation type="journal article" date="2023" name="Microorganisms">
        <title>Thiorhodovibrio frisius and Trv. litoralis spp. nov., Two Novel Members from a Clade of Fastidious Purple Sulfur Bacteria That Exhibit Unique Red-Shifted Light-Harvesting Capabilities.</title>
        <authorList>
            <person name="Methner A."/>
            <person name="Kuzyk S.B."/>
            <person name="Petersen J."/>
            <person name="Bauer S."/>
            <person name="Brinkmann H."/>
            <person name="Sichau K."/>
            <person name="Wanner G."/>
            <person name="Wolf J."/>
            <person name="Neumann-Schaal M."/>
            <person name="Henke P."/>
            <person name="Tank M."/>
            <person name="Sproer C."/>
            <person name="Bunk B."/>
            <person name="Overmann J."/>
        </authorList>
    </citation>
    <scope>NUCLEOTIDE SEQUENCE [LARGE SCALE GENOMIC DNA]</scope>
    <source>
        <strain evidence="7 8">DSM 6702</strain>
    </source>
</reference>
<feature type="transmembrane region" description="Helical" evidence="5">
    <location>
        <begin position="189"/>
        <end position="207"/>
    </location>
</feature>
<evidence type="ECO:0000256" key="2">
    <source>
        <dbReference type="ARBA" id="ARBA00022692"/>
    </source>
</evidence>
<dbReference type="Gene3D" id="3.30.750.24">
    <property type="entry name" value="STAS domain"/>
    <property type="match status" value="1"/>
</dbReference>
<organism evidence="7 8">
    <name type="scientific">Thiorhodovibrio winogradskyi</name>
    <dbReference type="NCBI Taxonomy" id="77007"/>
    <lineage>
        <taxon>Bacteria</taxon>
        <taxon>Pseudomonadati</taxon>
        <taxon>Pseudomonadota</taxon>
        <taxon>Gammaproteobacteria</taxon>
        <taxon>Chromatiales</taxon>
        <taxon>Chromatiaceae</taxon>
        <taxon>Thiorhodovibrio</taxon>
    </lineage>
</organism>
<proteinExistence type="predicted"/>
<protein>
    <submittedName>
        <fullName evidence="7">Sulfate transporter</fullName>
    </submittedName>
</protein>
<sequence length="682" mass="73587">MTGLTFRADLIAGITVALVLVPQSMAYAQLAGLPVVYGLYASFVPVIVASLWGSSNQLHTGPVAMLSLMSAAAVLPLAALGTAEFLQLSIMLALMVGVLRLLLGLLRLGIIANFLSSPVIIGFTNAAALIIGLSQLSKVLNVPFPRTDSFVADLWTVVEQLPSSHIPTIVFALATLAIIIGTKKIAPKLPGVLLAVVLTTLVSWLVGFERNQTVSVDAIRDPAARQLALDSASTARAIDSLGRTTSSIAQDIRELAKARDDDRFAELALLEADLRVLTREMEHRKLANNERQVDLHRLRFEHAVTAEGHDVFFRRGQTPADITADGHTWRISKVQGEQITFMGGGAVVGTIPAGLPRFDLPSFKPDFFWALLPSALVMALIGFMEATSISKAIAAQTKERVDTSKELIGQGLANIVGSFFSSFTVSGSFSRSAVAAKTGAKTGLFAIFSAIAVMLVLLFLTPLLYHLPQAVLAVIVMMAVFGLINIRALIRAWRIERQEAIAGLVTFVATLAMAPQLANGILLGGGLAIVLWMLRTMKPRTTILGRDADGTLAGAAENNLPPLGKHFIAVRFDGSLNFVNASHFEDMLLEARMRNPQAKAVLVIGSGINAIDVSGEERLRDVIDTYRDNGIEIYFSSLKAQVYEALERGRLFDVLGRDHFFRTKEKALTFMESTYDNDTLTA</sequence>
<dbReference type="Proteomes" id="UP001432180">
    <property type="component" value="Chromosome"/>
</dbReference>
<dbReference type="InterPro" id="IPR036513">
    <property type="entry name" value="STAS_dom_sf"/>
</dbReference>
<evidence type="ECO:0000256" key="3">
    <source>
        <dbReference type="ARBA" id="ARBA00022989"/>
    </source>
</evidence>
<keyword evidence="3 5" id="KW-1133">Transmembrane helix</keyword>
<comment type="subcellular location">
    <subcellularLocation>
        <location evidence="1">Membrane</location>
        <topology evidence="1">Multi-pass membrane protein</topology>
    </subcellularLocation>
</comment>
<feature type="transmembrane region" description="Helical" evidence="5">
    <location>
        <begin position="61"/>
        <end position="79"/>
    </location>
</feature>
<evidence type="ECO:0000256" key="1">
    <source>
        <dbReference type="ARBA" id="ARBA00004141"/>
    </source>
</evidence>
<feature type="transmembrane region" description="Helical" evidence="5">
    <location>
        <begin position="110"/>
        <end position="133"/>
    </location>
</feature>
<dbReference type="InterPro" id="IPR001902">
    <property type="entry name" value="SLC26A/SulP_fam"/>
</dbReference>
<evidence type="ECO:0000313" key="7">
    <source>
        <dbReference type="EMBL" id="WPL18957.1"/>
    </source>
</evidence>
<feature type="transmembrane region" description="Helical" evidence="5">
    <location>
        <begin position="502"/>
        <end position="534"/>
    </location>
</feature>
<accession>A0ABZ0SFQ5</accession>
<dbReference type="CDD" id="cd07042">
    <property type="entry name" value="STAS_SulP_like_sulfate_transporter"/>
    <property type="match status" value="1"/>
</dbReference>
<dbReference type="PROSITE" id="PS50801">
    <property type="entry name" value="STAS"/>
    <property type="match status" value="1"/>
</dbReference>
<dbReference type="PANTHER" id="PTHR11814">
    <property type="entry name" value="SULFATE TRANSPORTER"/>
    <property type="match status" value="1"/>
</dbReference>
<dbReference type="InterPro" id="IPR011547">
    <property type="entry name" value="SLC26A/SulP_dom"/>
</dbReference>
<dbReference type="Pfam" id="PF01740">
    <property type="entry name" value="STAS"/>
    <property type="match status" value="1"/>
</dbReference>
<keyword evidence="8" id="KW-1185">Reference proteome</keyword>
<gene>
    <name evidence="7" type="ORF">Thiowin_04056</name>
</gene>
<evidence type="ECO:0000256" key="4">
    <source>
        <dbReference type="ARBA" id="ARBA00023136"/>
    </source>
</evidence>
<feature type="transmembrane region" description="Helical" evidence="5">
    <location>
        <begin position="36"/>
        <end position="54"/>
    </location>
</feature>
<evidence type="ECO:0000313" key="8">
    <source>
        <dbReference type="Proteomes" id="UP001432180"/>
    </source>
</evidence>
<keyword evidence="4 5" id="KW-0472">Membrane</keyword>
<dbReference type="InterPro" id="IPR002645">
    <property type="entry name" value="STAS_dom"/>
</dbReference>
<evidence type="ECO:0000259" key="6">
    <source>
        <dbReference type="PROSITE" id="PS50801"/>
    </source>
</evidence>
<feature type="transmembrane region" description="Helical" evidence="5">
    <location>
        <begin position="444"/>
        <end position="465"/>
    </location>
</feature>
<feature type="transmembrane region" description="Helical" evidence="5">
    <location>
        <begin position="164"/>
        <end position="182"/>
    </location>
</feature>
<name>A0ABZ0SFQ5_9GAMM</name>